<evidence type="ECO:0000256" key="1">
    <source>
        <dbReference type="SAM" id="Phobius"/>
    </source>
</evidence>
<dbReference type="AlphaFoldDB" id="A0A8T0KAU4"/>
<keyword evidence="1" id="KW-1133">Transmembrane helix</keyword>
<protein>
    <submittedName>
        <fullName evidence="2">Uncharacterized protein</fullName>
    </submittedName>
</protein>
<feature type="transmembrane region" description="Helical" evidence="1">
    <location>
        <begin position="12"/>
        <end position="35"/>
    </location>
</feature>
<reference evidence="2 3" key="1">
    <citation type="submission" date="2020-05" db="EMBL/GenBank/DDBJ databases">
        <title>Vigna angularis (adzuki bean) Var. LongXiaoDou No. 4 denovo assembly.</title>
        <authorList>
            <person name="Xiang H."/>
        </authorList>
    </citation>
    <scope>NUCLEOTIDE SEQUENCE [LARGE SCALE GENOMIC DNA]</scope>
    <source>
        <tissue evidence="2">Leaf</tissue>
    </source>
</reference>
<comment type="caution">
    <text evidence="2">The sequence shown here is derived from an EMBL/GenBank/DDBJ whole genome shotgun (WGS) entry which is preliminary data.</text>
</comment>
<sequence>MGFEPFGVSWYFFLNYIMLLVIVLLDTSIVVKVLVRHEAVIFGSRQPNKFPITVSKKITGTAGGATFLVETLYDHIYGDTTRFTGGHSLSPRFEDYGQIFSNFHAPSVFRCWIFRRSTTAMSSSTSESSCATTQKFFEALTVCDFNISVEDFGGNGSENCLL</sequence>
<evidence type="ECO:0000313" key="2">
    <source>
        <dbReference type="EMBL" id="KAG2396734.1"/>
    </source>
</evidence>
<keyword evidence="1" id="KW-0812">Transmembrane</keyword>
<proteinExistence type="predicted"/>
<dbReference type="EMBL" id="JABFOF010000005">
    <property type="protein sequence ID" value="KAG2396734.1"/>
    <property type="molecule type" value="Genomic_DNA"/>
</dbReference>
<gene>
    <name evidence="2" type="ORF">HKW66_Vig0230090</name>
</gene>
<accession>A0A8T0KAU4</accession>
<evidence type="ECO:0000313" key="3">
    <source>
        <dbReference type="Proteomes" id="UP000743370"/>
    </source>
</evidence>
<name>A0A8T0KAU4_PHAAN</name>
<organism evidence="2 3">
    <name type="scientific">Phaseolus angularis</name>
    <name type="common">Azuki bean</name>
    <name type="synonym">Vigna angularis</name>
    <dbReference type="NCBI Taxonomy" id="3914"/>
    <lineage>
        <taxon>Eukaryota</taxon>
        <taxon>Viridiplantae</taxon>
        <taxon>Streptophyta</taxon>
        <taxon>Embryophyta</taxon>
        <taxon>Tracheophyta</taxon>
        <taxon>Spermatophyta</taxon>
        <taxon>Magnoliopsida</taxon>
        <taxon>eudicotyledons</taxon>
        <taxon>Gunneridae</taxon>
        <taxon>Pentapetalae</taxon>
        <taxon>rosids</taxon>
        <taxon>fabids</taxon>
        <taxon>Fabales</taxon>
        <taxon>Fabaceae</taxon>
        <taxon>Papilionoideae</taxon>
        <taxon>50 kb inversion clade</taxon>
        <taxon>NPAAA clade</taxon>
        <taxon>indigoferoid/millettioid clade</taxon>
        <taxon>Phaseoleae</taxon>
        <taxon>Vigna</taxon>
    </lineage>
</organism>
<keyword evidence="1" id="KW-0472">Membrane</keyword>
<dbReference type="Proteomes" id="UP000743370">
    <property type="component" value="Unassembled WGS sequence"/>
</dbReference>